<gene>
    <name evidence="2" type="ORF">ACFQDP_04005</name>
</gene>
<evidence type="ECO:0000313" key="3">
    <source>
        <dbReference type="Proteomes" id="UP001596237"/>
    </source>
</evidence>
<dbReference type="InterPro" id="IPR007497">
    <property type="entry name" value="SIMPL/DUF541"/>
</dbReference>
<feature type="chain" id="PRO_5045181789" evidence="1">
    <location>
        <begin position="22"/>
        <end position="249"/>
    </location>
</feature>
<evidence type="ECO:0000313" key="2">
    <source>
        <dbReference type="EMBL" id="MFC6388522.1"/>
    </source>
</evidence>
<dbReference type="PANTHER" id="PTHR34387:SF1">
    <property type="entry name" value="PERIPLASMIC IMMUNOGENIC PROTEIN"/>
    <property type="match status" value="1"/>
</dbReference>
<proteinExistence type="predicted"/>
<dbReference type="Proteomes" id="UP001596237">
    <property type="component" value="Unassembled WGS sequence"/>
</dbReference>
<comment type="caution">
    <text evidence="2">The sequence shown here is derived from an EMBL/GenBank/DDBJ whole genome shotgun (WGS) entry which is preliminary data.</text>
</comment>
<dbReference type="RefSeq" id="WP_192285482.1">
    <property type="nucleotide sequence ID" value="NZ_JBHSTT010000014.1"/>
</dbReference>
<evidence type="ECO:0000256" key="1">
    <source>
        <dbReference type="SAM" id="SignalP"/>
    </source>
</evidence>
<accession>A0ABW1WIX3</accession>
<keyword evidence="1" id="KW-0732">Signal</keyword>
<dbReference type="PANTHER" id="PTHR34387">
    <property type="entry name" value="SLR1258 PROTEIN"/>
    <property type="match status" value="1"/>
</dbReference>
<protein>
    <submittedName>
        <fullName evidence="2">SIMPL domain-containing protein</fullName>
    </submittedName>
</protein>
<dbReference type="InterPro" id="IPR052022">
    <property type="entry name" value="26kDa_periplasmic_antigen"/>
</dbReference>
<name>A0ABW1WIX3_9HYPH</name>
<feature type="signal peptide" evidence="1">
    <location>
        <begin position="1"/>
        <end position="21"/>
    </location>
</feature>
<reference evidence="3" key="1">
    <citation type="journal article" date="2019" name="Int. J. Syst. Evol. Microbiol.">
        <title>The Global Catalogue of Microorganisms (GCM) 10K type strain sequencing project: providing services to taxonomists for standard genome sequencing and annotation.</title>
        <authorList>
            <consortium name="The Broad Institute Genomics Platform"/>
            <consortium name="The Broad Institute Genome Sequencing Center for Infectious Disease"/>
            <person name="Wu L."/>
            <person name="Ma J."/>
        </authorList>
    </citation>
    <scope>NUCLEOTIDE SEQUENCE [LARGE SCALE GENOMIC DNA]</scope>
    <source>
        <strain evidence="3">CCUG 36916</strain>
    </source>
</reference>
<dbReference type="EMBL" id="JBHSTT010000014">
    <property type="protein sequence ID" value="MFC6388522.1"/>
    <property type="molecule type" value="Genomic_DNA"/>
</dbReference>
<organism evidence="2 3">
    <name type="scientific">Methylorubrum zatmanii</name>
    <dbReference type="NCBI Taxonomy" id="29429"/>
    <lineage>
        <taxon>Bacteria</taxon>
        <taxon>Pseudomonadati</taxon>
        <taxon>Pseudomonadota</taxon>
        <taxon>Alphaproteobacteria</taxon>
        <taxon>Hyphomicrobiales</taxon>
        <taxon>Methylobacteriaceae</taxon>
        <taxon>Methylorubrum</taxon>
    </lineage>
</organism>
<sequence>MRLSSLAAWFLAAFTLSSAHAQEAVGGNAAGPGTSVLTVRGAGSFEQPPDYGRFEVNVVTREKTLEAAVAAHEKRASAAITALRSFEPAGVGIEKSRFRLDEERPVAYPSSYYPGHQPPPKLSATPFTATTTFTLKVTSIADLNKTMSRIAETGLFQIQSVTFKVENERAALLEARRAAMTDARQQARVYTEAADLTLLEITTITDGEASPSEVGQADMPRSARFIQLVPPAKVSFGASVRVTWRIAPR</sequence>
<dbReference type="Gene3D" id="3.30.70.2970">
    <property type="entry name" value="Protein of unknown function (DUF541), domain 2"/>
    <property type="match status" value="1"/>
</dbReference>
<keyword evidence="3" id="KW-1185">Reference proteome</keyword>
<dbReference type="Gene3D" id="3.30.110.170">
    <property type="entry name" value="Protein of unknown function (DUF541), domain 1"/>
    <property type="match status" value="1"/>
</dbReference>
<dbReference type="Pfam" id="PF04402">
    <property type="entry name" value="SIMPL"/>
    <property type="match status" value="1"/>
</dbReference>